<feature type="compositionally biased region" description="Polar residues" evidence="1">
    <location>
        <begin position="31"/>
        <end position="41"/>
    </location>
</feature>
<evidence type="ECO:0000313" key="3">
    <source>
        <dbReference type="EMBL" id="EED87152.1"/>
    </source>
</evidence>
<dbReference type="RefSeq" id="XP_002296456.1">
    <property type="nucleotide sequence ID" value="XM_002296420.1"/>
</dbReference>
<reference evidence="3 4" key="1">
    <citation type="journal article" date="2004" name="Science">
        <title>The genome of the diatom Thalassiosira pseudonana: ecology, evolution, and metabolism.</title>
        <authorList>
            <person name="Armbrust E.V."/>
            <person name="Berges J.A."/>
            <person name="Bowler C."/>
            <person name="Green B.R."/>
            <person name="Martinez D."/>
            <person name="Putnam N.H."/>
            <person name="Zhou S."/>
            <person name="Allen A.E."/>
            <person name="Apt K.E."/>
            <person name="Bechner M."/>
            <person name="Brzezinski M.A."/>
            <person name="Chaal B.K."/>
            <person name="Chiovitti A."/>
            <person name="Davis A.K."/>
            <person name="Demarest M.S."/>
            <person name="Detter J.C."/>
            <person name="Glavina T."/>
            <person name="Goodstein D."/>
            <person name="Hadi M.Z."/>
            <person name="Hellsten U."/>
            <person name="Hildebrand M."/>
            <person name="Jenkins B.D."/>
            <person name="Jurka J."/>
            <person name="Kapitonov V.V."/>
            <person name="Kroger N."/>
            <person name="Lau W.W."/>
            <person name="Lane T.W."/>
            <person name="Larimer F.W."/>
            <person name="Lippmeier J.C."/>
            <person name="Lucas S."/>
            <person name="Medina M."/>
            <person name="Montsant A."/>
            <person name="Obornik M."/>
            <person name="Parker M.S."/>
            <person name="Palenik B."/>
            <person name="Pazour G.J."/>
            <person name="Richardson P.M."/>
            <person name="Rynearson T.A."/>
            <person name="Saito M.A."/>
            <person name="Schwartz D.C."/>
            <person name="Thamatrakoln K."/>
            <person name="Valentin K."/>
            <person name="Vardi A."/>
            <person name="Wilkerson F.P."/>
            <person name="Rokhsar D.S."/>
        </authorList>
    </citation>
    <scope>NUCLEOTIDE SEQUENCE [LARGE SCALE GENOMIC DNA]</scope>
    <source>
        <strain evidence="3 4">CCMP1335</strain>
    </source>
</reference>
<accession>B8LC44</accession>
<keyword evidence="2" id="KW-0472">Membrane</keyword>
<protein>
    <submittedName>
        <fullName evidence="3">Uncharacterized protein</fullName>
    </submittedName>
</protein>
<dbReference type="GeneID" id="7448354"/>
<keyword evidence="2" id="KW-1133">Transmembrane helix</keyword>
<name>B8LC44_THAPS</name>
<feature type="transmembrane region" description="Helical" evidence="2">
    <location>
        <begin position="133"/>
        <end position="157"/>
    </location>
</feature>
<dbReference type="EMBL" id="DS999415">
    <property type="protein sequence ID" value="EED87152.1"/>
    <property type="molecule type" value="Genomic_DNA"/>
</dbReference>
<dbReference type="PaxDb" id="35128-Thaps8812"/>
<dbReference type="KEGG" id="tps:THAPSDRAFT_8812"/>
<proteinExistence type="predicted"/>
<dbReference type="AlphaFoldDB" id="B8LC44"/>
<dbReference type="HOGENOM" id="CLU_1622345_0_0_1"/>
<keyword evidence="2" id="KW-0812">Transmembrane</keyword>
<organism evidence="3 4">
    <name type="scientific">Thalassiosira pseudonana</name>
    <name type="common">Marine diatom</name>
    <name type="synonym">Cyclotella nana</name>
    <dbReference type="NCBI Taxonomy" id="35128"/>
    <lineage>
        <taxon>Eukaryota</taxon>
        <taxon>Sar</taxon>
        <taxon>Stramenopiles</taxon>
        <taxon>Ochrophyta</taxon>
        <taxon>Bacillariophyta</taxon>
        <taxon>Coscinodiscophyceae</taxon>
        <taxon>Thalassiosirophycidae</taxon>
        <taxon>Thalassiosirales</taxon>
        <taxon>Thalassiosiraceae</taxon>
        <taxon>Thalassiosira</taxon>
    </lineage>
</organism>
<dbReference type="Proteomes" id="UP000001449">
    <property type="component" value="Chromosome 11"/>
</dbReference>
<sequence>MTDDRSLGAHSVFDWGTHASSTAGRGAGNGSIDSSAGTSTMEGGPSSRYDPRAMSRIVDITDLVDDSSDADSDDDIIGHNSGMGGLHSNGLGIGSMKVRTKMEIGGGLSSFRNKKSRGYGPGGAVSSLMCLQVVILVALVGVIIGASVAIGFAVLLVSCKHVLF</sequence>
<dbReference type="InParanoid" id="B8LC44"/>
<evidence type="ECO:0000256" key="2">
    <source>
        <dbReference type="SAM" id="Phobius"/>
    </source>
</evidence>
<evidence type="ECO:0000313" key="4">
    <source>
        <dbReference type="Proteomes" id="UP000001449"/>
    </source>
</evidence>
<keyword evidence="4" id="KW-1185">Reference proteome</keyword>
<evidence type="ECO:0000256" key="1">
    <source>
        <dbReference type="SAM" id="MobiDB-lite"/>
    </source>
</evidence>
<feature type="region of interest" description="Disordered" evidence="1">
    <location>
        <begin position="13"/>
        <end position="51"/>
    </location>
</feature>
<gene>
    <name evidence="3" type="ORF">THAPSDRAFT_8812</name>
</gene>
<reference evidence="3 4" key="2">
    <citation type="journal article" date="2008" name="Nature">
        <title>The Phaeodactylum genome reveals the evolutionary history of diatom genomes.</title>
        <authorList>
            <person name="Bowler C."/>
            <person name="Allen A.E."/>
            <person name="Badger J.H."/>
            <person name="Grimwood J."/>
            <person name="Jabbari K."/>
            <person name="Kuo A."/>
            <person name="Maheswari U."/>
            <person name="Martens C."/>
            <person name="Maumus F."/>
            <person name="Otillar R.P."/>
            <person name="Rayko E."/>
            <person name="Salamov A."/>
            <person name="Vandepoele K."/>
            <person name="Beszteri B."/>
            <person name="Gruber A."/>
            <person name="Heijde M."/>
            <person name="Katinka M."/>
            <person name="Mock T."/>
            <person name="Valentin K."/>
            <person name="Verret F."/>
            <person name="Berges J.A."/>
            <person name="Brownlee C."/>
            <person name="Cadoret J.P."/>
            <person name="Chiovitti A."/>
            <person name="Choi C.J."/>
            <person name="Coesel S."/>
            <person name="De Martino A."/>
            <person name="Detter J.C."/>
            <person name="Durkin C."/>
            <person name="Falciatore A."/>
            <person name="Fournet J."/>
            <person name="Haruta M."/>
            <person name="Huysman M.J."/>
            <person name="Jenkins B.D."/>
            <person name="Jiroutova K."/>
            <person name="Jorgensen R.E."/>
            <person name="Joubert Y."/>
            <person name="Kaplan A."/>
            <person name="Kroger N."/>
            <person name="Kroth P.G."/>
            <person name="La Roche J."/>
            <person name="Lindquist E."/>
            <person name="Lommer M."/>
            <person name="Martin-Jezequel V."/>
            <person name="Lopez P.J."/>
            <person name="Lucas S."/>
            <person name="Mangogna M."/>
            <person name="McGinnis K."/>
            <person name="Medlin L.K."/>
            <person name="Montsant A."/>
            <person name="Oudot-Le Secq M.P."/>
            <person name="Napoli C."/>
            <person name="Obornik M."/>
            <person name="Parker M.S."/>
            <person name="Petit J.L."/>
            <person name="Porcel B.M."/>
            <person name="Poulsen N."/>
            <person name="Robison M."/>
            <person name="Rychlewski L."/>
            <person name="Rynearson T.A."/>
            <person name="Schmutz J."/>
            <person name="Shapiro H."/>
            <person name="Siaut M."/>
            <person name="Stanley M."/>
            <person name="Sussman M.R."/>
            <person name="Taylor A.R."/>
            <person name="Vardi A."/>
            <person name="von Dassow P."/>
            <person name="Vyverman W."/>
            <person name="Willis A."/>
            <person name="Wyrwicz L.S."/>
            <person name="Rokhsar D.S."/>
            <person name="Weissenbach J."/>
            <person name="Armbrust E.V."/>
            <person name="Green B.R."/>
            <person name="Van de Peer Y."/>
            <person name="Grigoriev I.V."/>
        </authorList>
    </citation>
    <scope>NUCLEOTIDE SEQUENCE [LARGE SCALE GENOMIC DNA]</scope>
    <source>
        <strain evidence="3 4">CCMP1335</strain>
    </source>
</reference>